<evidence type="ECO:0000259" key="4">
    <source>
        <dbReference type="PROSITE" id="PS50931"/>
    </source>
</evidence>
<proteinExistence type="predicted"/>
<dbReference type="InterPro" id="IPR005119">
    <property type="entry name" value="LysR_subst-bd"/>
</dbReference>
<dbReference type="InterPro" id="IPR000847">
    <property type="entry name" value="LysR_HTH_N"/>
</dbReference>
<gene>
    <name evidence="5" type="ORF">J1778_18975</name>
</gene>
<dbReference type="Pfam" id="PF03466">
    <property type="entry name" value="LysR_substrate"/>
    <property type="match status" value="1"/>
</dbReference>
<protein>
    <submittedName>
        <fullName evidence="5">LysR family transcriptional regulator</fullName>
    </submittedName>
</protein>
<dbReference type="EMBL" id="JAFMOW010000066">
    <property type="protein sequence ID" value="MBU9857354.1"/>
    <property type="molecule type" value="Genomic_DNA"/>
</dbReference>
<evidence type="ECO:0000256" key="2">
    <source>
        <dbReference type="ARBA" id="ARBA00023125"/>
    </source>
</evidence>
<dbReference type="PROSITE" id="PS50931">
    <property type="entry name" value="HTH_LYSR"/>
    <property type="match status" value="1"/>
</dbReference>
<evidence type="ECO:0000256" key="1">
    <source>
        <dbReference type="ARBA" id="ARBA00023015"/>
    </source>
</evidence>
<keyword evidence="6" id="KW-1185">Reference proteome</keyword>
<evidence type="ECO:0000313" key="5">
    <source>
        <dbReference type="EMBL" id="MBU9857354.1"/>
    </source>
</evidence>
<organism evidence="5 6">
    <name type="scientific">Rahnella bonaserana</name>
    <dbReference type="NCBI Taxonomy" id="2816248"/>
    <lineage>
        <taxon>Bacteria</taxon>
        <taxon>Pseudomonadati</taxon>
        <taxon>Pseudomonadota</taxon>
        <taxon>Gammaproteobacteria</taxon>
        <taxon>Enterobacterales</taxon>
        <taxon>Yersiniaceae</taxon>
        <taxon>Rahnella</taxon>
    </lineage>
</organism>
<name>A0ABS6LZ41_9GAMM</name>
<evidence type="ECO:0000313" key="6">
    <source>
        <dbReference type="Proteomes" id="UP000734343"/>
    </source>
</evidence>
<comment type="caution">
    <text evidence="5">The sequence shown here is derived from an EMBL/GenBank/DDBJ whole genome shotgun (WGS) entry which is preliminary data.</text>
</comment>
<keyword evidence="1" id="KW-0805">Transcription regulation</keyword>
<dbReference type="RefSeq" id="WP_217174475.1">
    <property type="nucleotide sequence ID" value="NZ_CP126169.1"/>
</dbReference>
<sequence>MPSLNLDHLTTFKLVASRKSFSGAADALGLSQPAVSLQIRQLEQTLQARLVERTGRGIRLTAAGQTLLPHISHIDQAVSAALLSVAATTQEVSGTVTLGTGATACIHLLPPLLEQLRTEHPLLTVRVRTGNTQEILQAVEDNRVDIGLVTMPAAGRNLHISPVTQDDFKVIMKKDDNATDRSMTAAELQTLPLIVSEYGSGTRALIDGWFQAEGIAVQPVMELGNIEAIKKMVQAGLGYSIVPGMSVASPQDRIGLSVMALQPVLTRPQGIVMRQDKTLTKGMAELLKLIGG</sequence>
<keyword evidence="2" id="KW-0238">DNA-binding</keyword>
<dbReference type="PANTHER" id="PTHR30419">
    <property type="entry name" value="HTH-TYPE TRANSCRIPTIONAL REGULATOR YBHD"/>
    <property type="match status" value="1"/>
</dbReference>
<dbReference type="CDD" id="cd05466">
    <property type="entry name" value="PBP2_LTTR_substrate"/>
    <property type="match status" value="1"/>
</dbReference>
<reference evidence="5 6" key="1">
    <citation type="submission" date="2021-03" db="EMBL/GenBank/DDBJ databases">
        <title>Five novel Rahnella species.</title>
        <authorList>
            <person name="Brady C."/>
            <person name="Asselin J."/>
            <person name="Beer S."/>
            <person name="Bruberg M.B."/>
            <person name="Crampton B."/>
            <person name="Venter S."/>
            <person name="Arnold D."/>
            <person name="Denman S."/>
        </authorList>
    </citation>
    <scope>NUCLEOTIDE SEQUENCE [LARGE SCALE GENOMIC DNA]</scope>
    <source>
        <strain evidence="5 6">H11b</strain>
    </source>
</reference>
<keyword evidence="3" id="KW-0804">Transcription</keyword>
<dbReference type="PANTHER" id="PTHR30419:SF8">
    <property type="entry name" value="NITROGEN ASSIMILATION TRANSCRIPTIONAL ACTIVATOR-RELATED"/>
    <property type="match status" value="1"/>
</dbReference>
<dbReference type="Pfam" id="PF00126">
    <property type="entry name" value="HTH_1"/>
    <property type="match status" value="1"/>
</dbReference>
<feature type="domain" description="HTH lysR-type" evidence="4">
    <location>
        <begin position="4"/>
        <end position="61"/>
    </location>
</feature>
<dbReference type="InterPro" id="IPR050950">
    <property type="entry name" value="HTH-type_LysR_regulators"/>
</dbReference>
<accession>A0ABS6LZ41</accession>
<dbReference type="Proteomes" id="UP000734343">
    <property type="component" value="Unassembled WGS sequence"/>
</dbReference>
<evidence type="ECO:0000256" key="3">
    <source>
        <dbReference type="ARBA" id="ARBA00023163"/>
    </source>
</evidence>